<name>A0A090QR20_9GAMM</name>
<evidence type="ECO:0000313" key="1">
    <source>
        <dbReference type="EMBL" id="GAL05610.1"/>
    </source>
</evidence>
<proteinExistence type="predicted"/>
<evidence type="ECO:0000313" key="2">
    <source>
        <dbReference type="Proteomes" id="UP000029227"/>
    </source>
</evidence>
<accession>A0A090QR20</accession>
<dbReference type="EMBL" id="BBMN01000008">
    <property type="protein sequence ID" value="GAL05610.1"/>
    <property type="molecule type" value="Genomic_DNA"/>
</dbReference>
<dbReference type="AlphaFoldDB" id="A0A090QR20"/>
<reference evidence="1 2" key="1">
    <citation type="journal article" date="2014" name="Genome Announc.">
        <title>Draft Genome Sequences of Two Vibrionaceae Species, Vibrio ponticus C121 and Photobacterium aphoticum C119, Isolated as Coral Reef Microbiota.</title>
        <authorList>
            <person name="Al-saari N."/>
            <person name="Meirelles P.M."/>
            <person name="Mino S."/>
            <person name="Suda W."/>
            <person name="Oshima K."/>
            <person name="Hattori M."/>
            <person name="Ohkuma M."/>
            <person name="Thompson F.L."/>
            <person name="Gomez-Gil B."/>
            <person name="Sawabe T."/>
            <person name="Sawabe T."/>
        </authorList>
    </citation>
    <scope>NUCLEOTIDE SEQUENCE [LARGE SCALE GENOMIC DNA]</scope>
    <source>
        <strain evidence="1 2">JCM 19237</strain>
    </source>
</reference>
<dbReference type="STRING" id="754436.JCM19237_4683"/>
<comment type="caution">
    <text evidence="1">The sequence shown here is derived from an EMBL/GenBank/DDBJ whole genome shotgun (WGS) entry which is preliminary data.</text>
</comment>
<dbReference type="Proteomes" id="UP000029227">
    <property type="component" value="Unassembled WGS sequence"/>
</dbReference>
<protein>
    <submittedName>
        <fullName evidence="1">Uncharacterized protein</fullName>
    </submittedName>
</protein>
<gene>
    <name evidence="1" type="ORF">JCM19237_4683</name>
</gene>
<organism evidence="1 2">
    <name type="scientific">Photobacterium aphoticum</name>
    <dbReference type="NCBI Taxonomy" id="754436"/>
    <lineage>
        <taxon>Bacteria</taxon>
        <taxon>Pseudomonadati</taxon>
        <taxon>Pseudomonadota</taxon>
        <taxon>Gammaproteobacteria</taxon>
        <taxon>Vibrionales</taxon>
        <taxon>Vibrionaceae</taxon>
        <taxon>Photobacterium</taxon>
    </lineage>
</organism>
<sequence>MFLAKGSGRWGGVALDSRCLAAFAFPLLDQQTADDEPKPIKVDG</sequence>